<keyword evidence="4" id="KW-1185">Reference proteome</keyword>
<dbReference type="AlphaFoldDB" id="A0AB38DYI3"/>
<protein>
    <submittedName>
        <fullName evidence="2">Uncharacterized protein</fullName>
    </submittedName>
</protein>
<dbReference type="Proteomes" id="UP000234181">
    <property type="component" value="Unassembled WGS sequence"/>
</dbReference>
<evidence type="ECO:0000313" key="2">
    <source>
        <dbReference type="EMBL" id="SON85659.1"/>
    </source>
</evidence>
<accession>A0AB38DYI3</accession>
<dbReference type="EMBL" id="OCYS01000075">
    <property type="protein sequence ID" value="SON85659.1"/>
    <property type="molecule type" value="Genomic_DNA"/>
</dbReference>
<organism evidence="2 3">
    <name type="scientific">Xanthomonas campestris pv. phaseoli</name>
    <dbReference type="NCBI Taxonomy" id="317013"/>
    <lineage>
        <taxon>Bacteria</taxon>
        <taxon>Pseudomonadati</taxon>
        <taxon>Pseudomonadota</taxon>
        <taxon>Gammaproteobacteria</taxon>
        <taxon>Lysobacterales</taxon>
        <taxon>Lysobacteraceae</taxon>
        <taxon>Xanthomonas</taxon>
    </lineage>
</organism>
<evidence type="ECO:0000313" key="4">
    <source>
        <dbReference type="Proteomes" id="UP000234181"/>
    </source>
</evidence>
<dbReference type="Proteomes" id="UP000234166">
    <property type="component" value="Unassembled WGS sequence"/>
</dbReference>
<dbReference type="EMBL" id="OCYT01000081">
    <property type="protein sequence ID" value="SON78657.1"/>
    <property type="molecule type" value="Genomic_DNA"/>
</dbReference>
<sequence length="131" mass="14527">MAASMPPHGPAPGRDTALSRLLLLIGTQCFKQVLIRDDFVADVIGKPSIDCHVASDNDAPKDLQTTRPFAFPSAIEDNRWCLRACWRGALSGMDAAPAPTWTYSRRVPGRLRASACRRPKHWHETDGFVRD</sequence>
<proteinExistence type="predicted"/>
<comment type="caution">
    <text evidence="2">The sequence shown here is derived from an EMBL/GenBank/DDBJ whole genome shotgun (WGS) entry which is preliminary data.</text>
</comment>
<reference evidence="3 4" key="1">
    <citation type="submission" date="2017-10" db="EMBL/GenBank/DDBJ databases">
        <authorList>
            <person name="Regsiter A."/>
            <person name="William W."/>
        </authorList>
    </citation>
    <scope>NUCLEOTIDE SEQUENCE [LARGE SCALE GENOMIC DNA]</scope>
    <source>
        <strain evidence="1 4">CFBP6984</strain>
        <strain evidence="2 3">CFBP7430</strain>
    </source>
</reference>
<gene>
    <name evidence="1" type="ORF">XAP6984_270040</name>
    <name evidence="2" type="ORF">XAP7430_220039</name>
</gene>
<evidence type="ECO:0000313" key="3">
    <source>
        <dbReference type="Proteomes" id="UP000234166"/>
    </source>
</evidence>
<name>A0AB38DYI3_XANCH</name>
<evidence type="ECO:0000313" key="1">
    <source>
        <dbReference type="EMBL" id="SON78657.1"/>
    </source>
</evidence>